<keyword evidence="1" id="KW-1133">Transmembrane helix</keyword>
<feature type="transmembrane region" description="Helical" evidence="1">
    <location>
        <begin position="51"/>
        <end position="72"/>
    </location>
</feature>
<keyword evidence="1" id="KW-0812">Transmembrane</keyword>
<feature type="transmembrane region" description="Helical" evidence="1">
    <location>
        <begin position="6"/>
        <end position="30"/>
    </location>
</feature>
<dbReference type="Proteomes" id="UP000216682">
    <property type="component" value="Unassembled WGS sequence"/>
</dbReference>
<name>A0A265E701_9STAP</name>
<evidence type="ECO:0000256" key="1">
    <source>
        <dbReference type="SAM" id="Phobius"/>
    </source>
</evidence>
<protein>
    <submittedName>
        <fullName evidence="2">Uncharacterized protein</fullName>
    </submittedName>
</protein>
<organism evidence="2 3">
    <name type="scientific">Salinicoccus roseus</name>
    <dbReference type="NCBI Taxonomy" id="45670"/>
    <lineage>
        <taxon>Bacteria</taxon>
        <taxon>Bacillati</taxon>
        <taxon>Bacillota</taxon>
        <taxon>Bacilli</taxon>
        <taxon>Bacillales</taxon>
        <taxon>Staphylococcaceae</taxon>
        <taxon>Salinicoccus</taxon>
    </lineage>
</organism>
<accession>A0A265E701</accession>
<reference evidence="2 3" key="1">
    <citation type="submission" date="2017-07" db="EMBL/GenBank/DDBJ databases">
        <title>Shotgun whole genome sequences of three halophilic bacterial isolates.</title>
        <authorList>
            <person name="Pozzo T."/>
            <person name="Higdon S.M."/>
            <person name="Quillaguaman J."/>
        </authorList>
    </citation>
    <scope>NUCLEOTIDE SEQUENCE [LARGE SCALE GENOMIC DNA]</scope>
    <source>
        <strain evidence="2 3">BU-1</strain>
    </source>
</reference>
<evidence type="ECO:0000313" key="2">
    <source>
        <dbReference type="EMBL" id="OZT77364.1"/>
    </source>
</evidence>
<sequence length="133" mass="14714">MAFIMLMIVAILFSSDIASYILFFVVYFSIQGLVNLKKELDMKIVVRIINSAAASIVTTLIILTVSFLILLFSSAELGYRTAYFGAVFFNSAPTSSDTIGMTFGINNVIPIIVTVAIFTVVYYFVLQLIAKNR</sequence>
<proteinExistence type="predicted"/>
<dbReference type="EMBL" id="NPEZ01000002">
    <property type="protein sequence ID" value="OZT77364.1"/>
    <property type="molecule type" value="Genomic_DNA"/>
</dbReference>
<feature type="transmembrane region" description="Helical" evidence="1">
    <location>
        <begin position="108"/>
        <end position="130"/>
    </location>
</feature>
<evidence type="ECO:0000313" key="3">
    <source>
        <dbReference type="Proteomes" id="UP000216682"/>
    </source>
</evidence>
<comment type="caution">
    <text evidence="2">The sequence shown here is derived from an EMBL/GenBank/DDBJ whole genome shotgun (WGS) entry which is preliminary data.</text>
</comment>
<keyword evidence="1" id="KW-0472">Membrane</keyword>
<dbReference type="AlphaFoldDB" id="A0A265E701"/>
<gene>
    <name evidence="2" type="ORF">CFN03_05335</name>
</gene>